<keyword evidence="2" id="KW-0472">Membrane</keyword>
<name>A0A517QR86_9PLAN</name>
<feature type="region of interest" description="Disordered" evidence="1">
    <location>
        <begin position="482"/>
        <end position="543"/>
    </location>
</feature>
<keyword evidence="4" id="KW-1185">Reference proteome</keyword>
<dbReference type="RefSeq" id="WP_145201605.1">
    <property type="nucleotide sequence ID" value="NZ_CP036267.1"/>
</dbReference>
<sequence>MDKLQPIIKNRFWILAGLLLPLAMYGFFSANSKLKAATESRETALDGVLSNIPGGTNDANEKYEQGLKKINEAYTKNVDQSIVGIWNKQQERMTWPNVVRNHLPKKFLGDFDYRGVVAYQAAYPQLMKDLQARVEPVMPMEGSRGFGGGPMIGGGQPQPADVPWQQKVILAASIPQAHFGRMRPTSEQIWNAQIDIWLLRLLFDAVARLNEDKDSATEAILRRIDTLQLVGGDGEPVLTGGSSGGGDAGSGGYGEAMTGLEPGAQGGGYGGGNQTGGSKVAPISFSPAQEFGSDLDSSGDGGGGGGGADDMAYGGAGSGGGGAQNQTRLRYIAESEEAPFLERGFYMSVIIMQDKIPDFLVALADSEWPIRVVRYNVGKNPHYSEKRTTGGFMPGFGSGEEMNFGPAASDTFGGGSGYGGGEGGLGGVGAKTGIPGVGNLIQNLPPFADAAMQNPNLVQLDLCGVITMYKQPQIIIDAIDNPAASSENPDQQDGNPAVSEELAPAAPEEPVPGDSDAAADDATPKASESTTDENVNSSELEKL</sequence>
<reference evidence="3 4" key="1">
    <citation type="submission" date="2019-02" db="EMBL/GenBank/DDBJ databases">
        <title>Deep-cultivation of Planctomycetes and their phenomic and genomic characterization uncovers novel biology.</title>
        <authorList>
            <person name="Wiegand S."/>
            <person name="Jogler M."/>
            <person name="Boedeker C."/>
            <person name="Pinto D."/>
            <person name="Vollmers J."/>
            <person name="Rivas-Marin E."/>
            <person name="Kohn T."/>
            <person name="Peeters S.H."/>
            <person name="Heuer A."/>
            <person name="Rast P."/>
            <person name="Oberbeckmann S."/>
            <person name="Bunk B."/>
            <person name="Jeske O."/>
            <person name="Meyerdierks A."/>
            <person name="Storesund J.E."/>
            <person name="Kallscheuer N."/>
            <person name="Luecker S."/>
            <person name="Lage O.M."/>
            <person name="Pohl T."/>
            <person name="Merkel B.J."/>
            <person name="Hornburger P."/>
            <person name="Mueller R.-W."/>
            <person name="Bruemmer F."/>
            <person name="Labrenz M."/>
            <person name="Spormann A.M."/>
            <person name="Op den Camp H."/>
            <person name="Overmann J."/>
            <person name="Amann R."/>
            <person name="Jetten M.S.M."/>
            <person name="Mascher T."/>
            <person name="Medema M.H."/>
            <person name="Devos D.P."/>
            <person name="Kaster A.-K."/>
            <person name="Ovreas L."/>
            <person name="Rohde M."/>
            <person name="Galperin M.Y."/>
            <person name="Jogler C."/>
        </authorList>
    </citation>
    <scope>NUCLEOTIDE SEQUENCE [LARGE SCALE GENOMIC DNA]</scope>
    <source>
        <strain evidence="3 4">Mal48</strain>
    </source>
</reference>
<accession>A0A517QR86</accession>
<dbReference type="EMBL" id="CP036267">
    <property type="protein sequence ID" value="QDT34141.1"/>
    <property type="molecule type" value="Genomic_DNA"/>
</dbReference>
<evidence type="ECO:0000256" key="2">
    <source>
        <dbReference type="SAM" id="Phobius"/>
    </source>
</evidence>
<protein>
    <submittedName>
        <fullName evidence="3">Uncharacterized protein</fullName>
    </submittedName>
</protein>
<feature type="compositionally biased region" description="Gly residues" evidence="1">
    <location>
        <begin position="299"/>
        <end position="320"/>
    </location>
</feature>
<evidence type="ECO:0000313" key="3">
    <source>
        <dbReference type="EMBL" id="QDT34141.1"/>
    </source>
</evidence>
<keyword evidence="2" id="KW-1133">Transmembrane helix</keyword>
<feature type="compositionally biased region" description="Low complexity" evidence="1">
    <location>
        <begin position="496"/>
        <end position="508"/>
    </location>
</feature>
<proteinExistence type="predicted"/>
<dbReference type="AlphaFoldDB" id="A0A517QR86"/>
<feature type="compositionally biased region" description="Polar residues" evidence="1">
    <location>
        <begin position="483"/>
        <end position="494"/>
    </location>
</feature>
<evidence type="ECO:0000256" key="1">
    <source>
        <dbReference type="SAM" id="MobiDB-lite"/>
    </source>
</evidence>
<gene>
    <name evidence="3" type="ORF">Mal48_34010</name>
</gene>
<feature type="compositionally biased region" description="Gly residues" evidence="1">
    <location>
        <begin position="241"/>
        <end position="254"/>
    </location>
</feature>
<feature type="compositionally biased region" description="Polar residues" evidence="1">
    <location>
        <begin position="526"/>
        <end position="543"/>
    </location>
</feature>
<feature type="transmembrane region" description="Helical" evidence="2">
    <location>
        <begin position="12"/>
        <end position="30"/>
    </location>
</feature>
<organism evidence="3 4">
    <name type="scientific">Thalassoglobus polymorphus</name>
    <dbReference type="NCBI Taxonomy" id="2527994"/>
    <lineage>
        <taxon>Bacteria</taxon>
        <taxon>Pseudomonadati</taxon>
        <taxon>Planctomycetota</taxon>
        <taxon>Planctomycetia</taxon>
        <taxon>Planctomycetales</taxon>
        <taxon>Planctomycetaceae</taxon>
        <taxon>Thalassoglobus</taxon>
    </lineage>
</organism>
<feature type="compositionally biased region" description="Gly residues" evidence="1">
    <location>
        <begin position="264"/>
        <end position="275"/>
    </location>
</feature>
<evidence type="ECO:0000313" key="4">
    <source>
        <dbReference type="Proteomes" id="UP000315724"/>
    </source>
</evidence>
<feature type="region of interest" description="Disordered" evidence="1">
    <location>
        <begin position="235"/>
        <end position="320"/>
    </location>
</feature>
<dbReference type="OrthoDB" id="277244at2"/>
<dbReference type="KEGG" id="tpol:Mal48_34010"/>
<keyword evidence="2" id="KW-0812">Transmembrane</keyword>
<dbReference type="Proteomes" id="UP000315724">
    <property type="component" value="Chromosome"/>
</dbReference>